<evidence type="ECO:0000256" key="15">
    <source>
        <dbReference type="NCBIfam" id="TIGR00593"/>
    </source>
</evidence>
<evidence type="ECO:0000256" key="9">
    <source>
        <dbReference type="ARBA" id="ARBA00022763"/>
    </source>
</evidence>
<dbReference type="Gene3D" id="1.10.150.20">
    <property type="entry name" value="5' to 3' exonuclease, C-terminal subdomain"/>
    <property type="match status" value="2"/>
</dbReference>
<dbReference type="KEGG" id="bcc:BCc_265"/>
<dbReference type="HOGENOM" id="CLU_004675_0_0_6"/>
<keyword evidence="10 16" id="KW-0239">DNA-directed DNA polymerase</keyword>
<dbReference type="OrthoDB" id="9806424at2"/>
<organism evidence="20 21">
    <name type="scientific">Buchnera aphidicola subsp. Cinara cedri (strain Cc)</name>
    <dbReference type="NCBI Taxonomy" id="372461"/>
    <lineage>
        <taxon>Bacteria</taxon>
        <taxon>Pseudomonadati</taxon>
        <taxon>Pseudomonadota</taxon>
        <taxon>Gammaproteobacteria</taxon>
        <taxon>Enterobacterales</taxon>
        <taxon>Erwiniaceae</taxon>
        <taxon>Buchnera</taxon>
    </lineage>
</organism>
<evidence type="ECO:0000313" key="20">
    <source>
        <dbReference type="EMBL" id="ABJ90727.1"/>
    </source>
</evidence>
<evidence type="ECO:0000256" key="1">
    <source>
        <dbReference type="ARBA" id="ARBA00007705"/>
    </source>
</evidence>
<feature type="domain" description="5'-3' exonuclease" evidence="18">
    <location>
        <begin position="3"/>
        <end position="263"/>
    </location>
</feature>
<dbReference type="Proteomes" id="UP000000669">
    <property type="component" value="Chromosome"/>
</dbReference>
<evidence type="ECO:0000256" key="10">
    <source>
        <dbReference type="ARBA" id="ARBA00022932"/>
    </source>
</evidence>
<dbReference type="PANTHER" id="PTHR10133:SF27">
    <property type="entry name" value="DNA POLYMERASE NU"/>
    <property type="match status" value="1"/>
</dbReference>
<dbReference type="InterPro" id="IPR008918">
    <property type="entry name" value="HhH2"/>
</dbReference>
<keyword evidence="8" id="KW-0540">Nuclease</keyword>
<keyword evidence="17" id="KW-0175">Coiled coil</keyword>
<evidence type="ECO:0000256" key="7">
    <source>
        <dbReference type="ARBA" id="ARBA00022705"/>
    </source>
</evidence>
<evidence type="ECO:0000313" key="21">
    <source>
        <dbReference type="Proteomes" id="UP000000669"/>
    </source>
</evidence>
<dbReference type="PANTHER" id="PTHR10133">
    <property type="entry name" value="DNA POLYMERASE I"/>
    <property type="match status" value="1"/>
</dbReference>
<dbReference type="InterPro" id="IPR020046">
    <property type="entry name" value="5-3_exonucl_a-hlix_arch_N"/>
</dbReference>
<dbReference type="STRING" id="372461.BCc_265"/>
<dbReference type="PRINTS" id="PR00868">
    <property type="entry name" value="DNAPOLI"/>
</dbReference>
<dbReference type="AlphaFoldDB" id="Q057H2"/>
<gene>
    <name evidence="16 20" type="primary">polA</name>
    <name evidence="20" type="ordered locus">BCc_265</name>
</gene>
<dbReference type="CDD" id="cd09859">
    <property type="entry name" value="PIN_53EXO"/>
    <property type="match status" value="1"/>
</dbReference>
<name>Q057H2_BUCCC</name>
<keyword evidence="11 16" id="KW-0238">DNA-binding</keyword>
<dbReference type="Pfam" id="PF00476">
    <property type="entry name" value="DNA_pol_A"/>
    <property type="match status" value="1"/>
</dbReference>
<dbReference type="Pfam" id="PF02739">
    <property type="entry name" value="5_3_exonuc_N"/>
    <property type="match status" value="1"/>
</dbReference>
<dbReference type="FunFam" id="1.10.150.20:FF:000002">
    <property type="entry name" value="DNA polymerase I"/>
    <property type="match status" value="1"/>
</dbReference>
<accession>Q057H2</accession>
<feature type="coiled-coil region" evidence="17">
    <location>
        <begin position="504"/>
        <end position="531"/>
    </location>
</feature>
<dbReference type="InterPro" id="IPR020045">
    <property type="entry name" value="DNA_polI_H3TH"/>
</dbReference>
<dbReference type="SMART" id="SM00482">
    <property type="entry name" value="POLAc"/>
    <property type="match status" value="1"/>
</dbReference>
<dbReference type="SMART" id="SM00279">
    <property type="entry name" value="HhH2"/>
    <property type="match status" value="1"/>
</dbReference>
<dbReference type="EMBL" id="CP000263">
    <property type="protein sequence ID" value="ABJ90727.1"/>
    <property type="molecule type" value="Genomic_DNA"/>
</dbReference>
<dbReference type="InterPro" id="IPR002421">
    <property type="entry name" value="5-3_exonuclease"/>
</dbReference>
<dbReference type="Gene3D" id="1.20.1060.10">
    <property type="entry name" value="Taq DNA Polymerase, Chain T, domain 4"/>
    <property type="match status" value="1"/>
</dbReference>
<evidence type="ECO:0000256" key="4">
    <source>
        <dbReference type="ARBA" id="ARBA00020311"/>
    </source>
</evidence>
<dbReference type="SUPFAM" id="SSF56672">
    <property type="entry name" value="DNA/RNA polymerases"/>
    <property type="match status" value="1"/>
</dbReference>
<sequence length="886" mass="105891">MKKKIIIIDGHYCLYQNYFSFIKLKNKNGSSTGVLYGYIRLLNKLIEKFNPKKIIIVFDTPKKTNRHKLFTKYKKNRISMPNELKKQINPLKKIIKALNITIISIKKIEADDIIGTISRIFTKKKYYIFIYSADKDMTQLIKKNVFVIPGSIKKVLNKNDIFKKYGVYPKSIADFLCLVGDFSDNIRGVLGIGKKTAKILLQSFSSIKKIYKNIEKISFLPIKNIKNIKKNLEKNKKNTFLSYQLTKINKNIELPKIHSIIKKNTLNIEFIKKKFEFYQLNEYLKKINDNTFSILNIYNKKKKMKKKHKYIEIVKKKILLKLINKIIKKKIFAISIYEKKKNEKKKKFYLSITIEKHETWWFIYKKKKNISIKKILKYLRPILENNKYYKIGKNLKNVFHIFQEYNILFRGIHFDTTIINYYYKLNYKKNKKYQNLIYKYKKNKKEKSFKRKFIIMQESLISLKIYFLFKKNIKKKKRENFQLIDMSLLPILAEIENNGVLIKKKILKKQKKNHEKTLKKLKKKIFKITKEKFNINSSKQLQNILFKKFNLPKIYKTKLGNISTNEIVLKKLSKIHILPKIILQFRLIKKIINTYLRNLIKSINNKTNRIHTTYNQINTSTGRLSSKNPNLQNIPIKTKIGRKLRIAFITKKKWLLLTADYSHIELRIIAHYSKDKNLIKDLLKNKDIHISTASHIFNKPLEKIKKYHRNIAKTINFSILYGISPFGLSKKLNISIKKSKNLIYRYFLKYNKIKRFIKNTYKTAKKRGYIKTLFKRKLYIPNINSKNIYLKNSAKRFCINLMIQNTASDIIKKSMITLHHLFKKKFPKDIKIIMQIHDELIFEIKEKKKDKIIDVIKKIMENNTKLIIPLYITTKIGKNWKEIKSI</sequence>
<dbReference type="InterPro" id="IPR036279">
    <property type="entry name" value="5-3_exonuclease_C_sf"/>
</dbReference>
<proteinExistence type="inferred from homology"/>
<dbReference type="GO" id="GO:0006261">
    <property type="term" value="P:DNA-templated DNA replication"/>
    <property type="evidence" value="ECO:0007669"/>
    <property type="project" value="UniProtKB-UniRule"/>
</dbReference>
<dbReference type="InterPro" id="IPR018320">
    <property type="entry name" value="DNA_polymerase_1"/>
</dbReference>
<reference evidence="20 21" key="1">
    <citation type="journal article" date="2006" name="Science">
        <title>A small microbial genome: the end of a long symbiotic relationship?</title>
        <authorList>
            <person name="Perez-Brocal V."/>
            <person name="Gil R."/>
            <person name="Ramos S."/>
            <person name="Lamelas A."/>
            <person name="Postigo M."/>
            <person name="Michelena J.M."/>
            <person name="Silva F.J."/>
            <person name="Moya A."/>
            <person name="Latorre A."/>
        </authorList>
    </citation>
    <scope>NUCLEOTIDE SEQUENCE [LARGE SCALE GENOMIC DNA]</scope>
    <source>
        <strain evidence="21">Cc</strain>
    </source>
</reference>
<comment type="similarity">
    <text evidence="1 16">Belongs to the DNA polymerase type-A family.</text>
</comment>
<dbReference type="SUPFAM" id="SSF88723">
    <property type="entry name" value="PIN domain-like"/>
    <property type="match status" value="1"/>
</dbReference>
<evidence type="ECO:0000256" key="14">
    <source>
        <dbReference type="ARBA" id="ARBA00060162"/>
    </source>
</evidence>
<comment type="function">
    <text evidence="14">In addition to polymerase activity, this DNA polymerase exhibits 3'-5' and 5'-3' exonuclease activity. It is able to utilize nicked circular duplex DNA as a template and can unwind the parental DNA strand from its template.</text>
</comment>
<dbReference type="GO" id="GO:0003887">
    <property type="term" value="F:DNA-directed DNA polymerase activity"/>
    <property type="evidence" value="ECO:0007669"/>
    <property type="project" value="UniProtKB-UniRule"/>
</dbReference>
<dbReference type="EC" id="2.7.7.7" evidence="3 15"/>
<evidence type="ECO:0000256" key="16">
    <source>
        <dbReference type="RuleBase" id="RU004460"/>
    </source>
</evidence>
<evidence type="ECO:0000259" key="18">
    <source>
        <dbReference type="SMART" id="SM00475"/>
    </source>
</evidence>
<evidence type="ECO:0000256" key="3">
    <source>
        <dbReference type="ARBA" id="ARBA00012417"/>
    </source>
</evidence>
<evidence type="ECO:0000256" key="2">
    <source>
        <dbReference type="ARBA" id="ARBA00011541"/>
    </source>
</evidence>
<evidence type="ECO:0000256" key="11">
    <source>
        <dbReference type="ARBA" id="ARBA00023125"/>
    </source>
</evidence>
<keyword evidence="16" id="KW-0378">Hydrolase</keyword>
<dbReference type="RefSeq" id="WP_011672646.1">
    <property type="nucleotide sequence ID" value="NC_008513.1"/>
</dbReference>
<evidence type="ECO:0000256" key="6">
    <source>
        <dbReference type="ARBA" id="ARBA00022695"/>
    </source>
</evidence>
<dbReference type="SUPFAM" id="SSF47807">
    <property type="entry name" value="5' to 3' exonuclease, C-terminal subdomain"/>
    <property type="match status" value="1"/>
</dbReference>
<dbReference type="Gene3D" id="3.30.70.370">
    <property type="match status" value="1"/>
</dbReference>
<dbReference type="InterPro" id="IPR036397">
    <property type="entry name" value="RNaseH_sf"/>
</dbReference>
<dbReference type="Pfam" id="PF01367">
    <property type="entry name" value="5_3_exonuc"/>
    <property type="match status" value="1"/>
</dbReference>
<evidence type="ECO:0000259" key="19">
    <source>
        <dbReference type="SMART" id="SM00482"/>
    </source>
</evidence>
<dbReference type="CDD" id="cd09898">
    <property type="entry name" value="H3TH_53EXO"/>
    <property type="match status" value="1"/>
</dbReference>
<evidence type="ECO:0000256" key="13">
    <source>
        <dbReference type="ARBA" id="ARBA00049244"/>
    </source>
</evidence>
<evidence type="ECO:0000256" key="17">
    <source>
        <dbReference type="SAM" id="Coils"/>
    </source>
</evidence>
<dbReference type="NCBIfam" id="TIGR00593">
    <property type="entry name" value="pola"/>
    <property type="match status" value="1"/>
</dbReference>
<keyword evidence="16 20" id="KW-0269">Exonuclease</keyword>
<dbReference type="FunFam" id="1.10.150.20:FF:000003">
    <property type="entry name" value="DNA polymerase I"/>
    <property type="match status" value="1"/>
</dbReference>
<keyword evidence="5 16" id="KW-0808">Transferase</keyword>
<dbReference type="GO" id="GO:0003677">
    <property type="term" value="F:DNA binding"/>
    <property type="evidence" value="ECO:0007669"/>
    <property type="project" value="UniProtKB-UniRule"/>
</dbReference>
<dbReference type="NCBIfam" id="NF004397">
    <property type="entry name" value="PRK05755.1"/>
    <property type="match status" value="1"/>
</dbReference>
<keyword evidence="9 16" id="KW-0227">DNA damage</keyword>
<dbReference type="InterPro" id="IPR043502">
    <property type="entry name" value="DNA/RNA_pol_sf"/>
</dbReference>
<dbReference type="SMART" id="SM00475">
    <property type="entry name" value="53EXOc"/>
    <property type="match status" value="1"/>
</dbReference>
<keyword evidence="12 16" id="KW-0234">DNA repair</keyword>
<dbReference type="Gene3D" id="3.30.420.10">
    <property type="entry name" value="Ribonuclease H-like superfamily/Ribonuclease H"/>
    <property type="match status" value="1"/>
</dbReference>
<dbReference type="Gene3D" id="3.40.50.1010">
    <property type="entry name" value="5'-nuclease"/>
    <property type="match status" value="1"/>
</dbReference>
<dbReference type="SUPFAM" id="SSF53098">
    <property type="entry name" value="Ribonuclease H-like"/>
    <property type="match status" value="1"/>
</dbReference>
<evidence type="ECO:0000256" key="12">
    <source>
        <dbReference type="ARBA" id="ARBA00023204"/>
    </source>
</evidence>
<feature type="domain" description="DNA-directed DNA polymerase family A palm" evidence="19">
    <location>
        <begin position="641"/>
        <end position="848"/>
    </location>
</feature>
<keyword evidence="21" id="KW-1185">Reference proteome</keyword>
<dbReference type="InterPro" id="IPR029060">
    <property type="entry name" value="PIN-like_dom_sf"/>
</dbReference>
<evidence type="ECO:0000256" key="5">
    <source>
        <dbReference type="ARBA" id="ARBA00022679"/>
    </source>
</evidence>
<dbReference type="InterPro" id="IPR001098">
    <property type="entry name" value="DNA-dir_DNA_pol_A_palm_dom"/>
</dbReference>
<comment type="function">
    <text evidence="16">In addition to polymerase activity, this DNA polymerase exhibits 5'-3' exonuclease activity.</text>
</comment>
<comment type="catalytic activity">
    <reaction evidence="13 16">
        <text>DNA(n) + a 2'-deoxyribonucleoside 5'-triphosphate = DNA(n+1) + diphosphate</text>
        <dbReference type="Rhea" id="RHEA:22508"/>
        <dbReference type="Rhea" id="RHEA-COMP:17339"/>
        <dbReference type="Rhea" id="RHEA-COMP:17340"/>
        <dbReference type="ChEBI" id="CHEBI:33019"/>
        <dbReference type="ChEBI" id="CHEBI:61560"/>
        <dbReference type="ChEBI" id="CHEBI:173112"/>
        <dbReference type="EC" id="2.7.7.7"/>
    </reaction>
</comment>
<dbReference type="eggNOG" id="COG0749">
    <property type="taxonomic scope" value="Bacteria"/>
</dbReference>
<protein>
    <recommendedName>
        <fullName evidence="4 15">DNA polymerase I</fullName>
        <ecNumber evidence="3 15">2.7.7.7</ecNumber>
    </recommendedName>
</protein>
<dbReference type="InterPro" id="IPR002298">
    <property type="entry name" value="DNA_polymerase_A"/>
</dbReference>
<keyword evidence="6 16" id="KW-0548">Nucleotidyltransferase</keyword>
<dbReference type="GO" id="GO:0008409">
    <property type="term" value="F:5'-3' exonuclease activity"/>
    <property type="evidence" value="ECO:0007669"/>
    <property type="project" value="UniProtKB-UniRule"/>
</dbReference>
<evidence type="ECO:0000256" key="8">
    <source>
        <dbReference type="ARBA" id="ARBA00022722"/>
    </source>
</evidence>
<comment type="subunit">
    <text evidence="2">Single-chain monomer with multiple functions.</text>
</comment>
<keyword evidence="7 16" id="KW-0235">DNA replication</keyword>
<dbReference type="GO" id="GO:0006302">
    <property type="term" value="P:double-strand break repair"/>
    <property type="evidence" value="ECO:0007669"/>
    <property type="project" value="TreeGrafter"/>
</dbReference>
<dbReference type="InterPro" id="IPR012337">
    <property type="entry name" value="RNaseH-like_sf"/>
</dbReference>